<protein>
    <submittedName>
        <fullName evidence="2">Alpha/beta hydrolase</fullName>
    </submittedName>
</protein>
<organism evidence="2 3">
    <name type="scientific">Streptomyces himalayensis subsp. aureolus</name>
    <dbReference type="NCBI Taxonomy" id="2758039"/>
    <lineage>
        <taxon>Bacteria</taxon>
        <taxon>Bacillati</taxon>
        <taxon>Actinomycetota</taxon>
        <taxon>Actinomycetes</taxon>
        <taxon>Kitasatosporales</taxon>
        <taxon>Streptomycetaceae</taxon>
        <taxon>Streptomyces</taxon>
        <taxon>Streptomyces himalayensis</taxon>
    </lineage>
</organism>
<dbReference type="Pfam" id="PF12146">
    <property type="entry name" value="Hydrolase_4"/>
    <property type="match status" value="1"/>
</dbReference>
<accession>A0A7W2D7R3</accession>
<comment type="caution">
    <text evidence="2">The sequence shown here is derived from an EMBL/GenBank/DDBJ whole genome shotgun (WGS) entry which is preliminary data.</text>
</comment>
<evidence type="ECO:0000313" key="2">
    <source>
        <dbReference type="EMBL" id="MBA4866092.1"/>
    </source>
</evidence>
<evidence type="ECO:0000259" key="1">
    <source>
        <dbReference type="Pfam" id="PF12146"/>
    </source>
</evidence>
<feature type="domain" description="Serine aminopeptidase S33" evidence="1">
    <location>
        <begin position="75"/>
        <end position="183"/>
    </location>
</feature>
<gene>
    <name evidence="2" type="ORF">H1V43_33165</name>
</gene>
<evidence type="ECO:0000313" key="3">
    <source>
        <dbReference type="Proteomes" id="UP000586976"/>
    </source>
</evidence>
<dbReference type="InterPro" id="IPR029058">
    <property type="entry name" value="AB_hydrolase_fold"/>
</dbReference>
<dbReference type="Gene3D" id="3.40.50.1820">
    <property type="entry name" value="alpha/beta hydrolase"/>
    <property type="match status" value="1"/>
</dbReference>
<dbReference type="AlphaFoldDB" id="A0A7W2D7R3"/>
<keyword evidence="2" id="KW-0378">Hydrolase</keyword>
<dbReference type="Proteomes" id="UP000586976">
    <property type="component" value="Unassembled WGS sequence"/>
</dbReference>
<dbReference type="PANTHER" id="PTHR12277:SF79">
    <property type="entry name" value="XAA-PRO DIPEPTIDYL-PEPTIDASE-RELATED"/>
    <property type="match status" value="1"/>
</dbReference>
<dbReference type="EMBL" id="JACEQY010000052">
    <property type="protein sequence ID" value="MBA4866092.1"/>
    <property type="molecule type" value="Genomic_DNA"/>
</dbReference>
<proteinExistence type="predicted"/>
<dbReference type="SUPFAM" id="SSF53474">
    <property type="entry name" value="alpha/beta-Hydrolases"/>
    <property type="match status" value="1"/>
</dbReference>
<sequence>MPFLTAAWRLLAVLAMLWLLLVLAAWLLQQRLIYLPDRSAPPLPPVARLEEVRYTTEDGHELAGWFLPAAGKPREPYATVVVSNGNAGNRGNRLPLAEGLAARGYSVLLTDYRGYGGNAGLPGEGALIADLRAAVRYAVGRDGVDPERLVYFGESVGSAVAAALAAERPPAALVLRSPFPELADVGQAHYWFLPVRLLLRDRFPIGEDLVRYHGPTLVIAGSRDQIVPVRLSRRVAEEHADTYREIAGADHNDSALLFGTEFLDAIDTFLRTQLPEPPG</sequence>
<dbReference type="PANTHER" id="PTHR12277">
    <property type="entry name" value="ALPHA/BETA HYDROLASE DOMAIN-CONTAINING PROTEIN"/>
    <property type="match status" value="1"/>
</dbReference>
<name>A0A7W2D7R3_9ACTN</name>
<dbReference type="InterPro" id="IPR022742">
    <property type="entry name" value="Hydrolase_4"/>
</dbReference>
<dbReference type="GO" id="GO:0016787">
    <property type="term" value="F:hydrolase activity"/>
    <property type="evidence" value="ECO:0007669"/>
    <property type="project" value="UniProtKB-KW"/>
</dbReference>
<keyword evidence="3" id="KW-1185">Reference proteome</keyword>
<reference evidence="2 3" key="1">
    <citation type="submission" date="2020-07" db="EMBL/GenBank/DDBJ databases">
        <title>Streptomyces isolated from Indian soil.</title>
        <authorList>
            <person name="Mandal S."/>
            <person name="Maiti P.K."/>
        </authorList>
    </citation>
    <scope>NUCLEOTIDE SEQUENCE [LARGE SCALE GENOMIC DNA]</scope>
    <source>
        <strain evidence="2 3">PSKA54</strain>
    </source>
</reference>